<gene>
    <name evidence="1" type="ORF">BBD42_30880</name>
</gene>
<reference evidence="1" key="1">
    <citation type="submission" date="2016-08" db="EMBL/GenBank/DDBJ databases">
        <title>Complete Genome Seqeunce of Paenibacillus sp. BIHB 4019 from tea rhizoplane.</title>
        <authorList>
            <person name="Thakur R."/>
            <person name="Swarnkar M.K."/>
            <person name="Gulati A."/>
        </authorList>
    </citation>
    <scope>NUCLEOTIDE SEQUENCE [LARGE SCALE GENOMIC DNA]</scope>
    <source>
        <strain evidence="1">BIHB4019</strain>
    </source>
</reference>
<proteinExistence type="predicted"/>
<dbReference type="AlphaFoldDB" id="A0A1B2DRS3"/>
<name>A0A1B2DRS3_9BACL</name>
<sequence length="143" mass="16024">MSQELIDAVAITLIKDASFMQFFGLDPSSPADEVTSRIIKGLEPDTAFTSDTVPAVLMYVTPGRFARNHLVFEGKFSVEFYAKSNVEARLIGGRAFKLFHDSYISHKSFNTFRCHLAYDTDFATGITGVKGYKAIYDVDYVRK</sequence>
<dbReference type="RefSeq" id="WP_099521323.1">
    <property type="nucleotide sequence ID" value="NZ_CP016808.1"/>
</dbReference>
<evidence type="ECO:0000313" key="1">
    <source>
        <dbReference type="EMBL" id="ANY70412.1"/>
    </source>
</evidence>
<accession>A0A1B2DRS3</accession>
<organism evidence="1">
    <name type="scientific">Paenibacillus sp. BIHB 4019</name>
    <dbReference type="NCBI Taxonomy" id="1870819"/>
    <lineage>
        <taxon>Bacteria</taxon>
        <taxon>Bacillati</taxon>
        <taxon>Bacillota</taxon>
        <taxon>Bacilli</taxon>
        <taxon>Bacillales</taxon>
        <taxon>Paenibacillaceae</taxon>
        <taxon>Paenibacillus</taxon>
    </lineage>
</organism>
<protein>
    <recommendedName>
        <fullName evidence="2">DUF3168 domain-containing protein</fullName>
    </recommendedName>
</protein>
<evidence type="ECO:0008006" key="2">
    <source>
        <dbReference type="Google" id="ProtNLM"/>
    </source>
</evidence>
<dbReference type="EMBL" id="CP016808">
    <property type="protein sequence ID" value="ANY70412.1"/>
    <property type="molecule type" value="Genomic_DNA"/>
</dbReference>